<comment type="subunit">
    <text evidence="9">Forms a complex with TatC.</text>
</comment>
<comment type="similarity">
    <text evidence="9">Belongs to the TatA/E family.</text>
</comment>
<name>F8E3N9_FLESM</name>
<dbReference type="PANTHER" id="PTHR33162:SF1">
    <property type="entry name" value="SEC-INDEPENDENT PROTEIN TRANSLOCASE PROTEIN TATA, CHLOROPLASTIC"/>
    <property type="match status" value="1"/>
</dbReference>
<evidence type="ECO:0000256" key="2">
    <source>
        <dbReference type="ARBA" id="ARBA00022448"/>
    </source>
</evidence>
<evidence type="ECO:0000256" key="8">
    <source>
        <dbReference type="ARBA" id="ARBA00025340"/>
    </source>
</evidence>
<dbReference type="Proteomes" id="UP000006621">
    <property type="component" value="Chromosome"/>
</dbReference>
<dbReference type="HAMAP" id="MF_00236">
    <property type="entry name" value="TatA_E"/>
    <property type="match status" value="1"/>
</dbReference>
<keyword evidence="7 9" id="KW-0472">Membrane</keyword>
<evidence type="ECO:0000256" key="6">
    <source>
        <dbReference type="ARBA" id="ARBA00023010"/>
    </source>
</evidence>
<evidence type="ECO:0000256" key="9">
    <source>
        <dbReference type="HAMAP-Rule" id="MF_00236"/>
    </source>
</evidence>
<evidence type="ECO:0000256" key="10">
    <source>
        <dbReference type="SAM" id="MobiDB-lite"/>
    </source>
</evidence>
<feature type="compositionally biased region" description="Basic and acidic residues" evidence="10">
    <location>
        <begin position="107"/>
        <end position="126"/>
    </location>
</feature>
<keyword evidence="12" id="KW-1185">Reference proteome</keyword>
<keyword evidence="4 9" id="KW-0653">Protein transport</keyword>
<proteinExistence type="inferred from homology"/>
<dbReference type="InterPro" id="IPR006312">
    <property type="entry name" value="TatA/E"/>
</dbReference>
<dbReference type="STRING" id="717231.Flexsi_0635"/>
<dbReference type="GO" id="GO:0008320">
    <property type="term" value="F:protein transmembrane transporter activity"/>
    <property type="evidence" value="ECO:0007669"/>
    <property type="project" value="UniProtKB-UniRule"/>
</dbReference>
<dbReference type="PANTHER" id="PTHR33162">
    <property type="entry name" value="SEC-INDEPENDENT PROTEIN TRANSLOCASE PROTEIN TATA, CHLOROPLASTIC"/>
    <property type="match status" value="1"/>
</dbReference>
<reference evidence="11 12" key="1">
    <citation type="journal article" date="2011" name="Stand. Genomic Sci.">
        <title>Genome sequence of the moderately thermophilic halophile Flexistipes sinusarabici strain (MAS10).</title>
        <authorList>
            <person name="Lapidus A."/>
            <person name="Chertkov O."/>
            <person name="Nolan M."/>
            <person name="Lucas S."/>
            <person name="Hammon N."/>
            <person name="Deshpande S."/>
            <person name="Cheng J.F."/>
            <person name="Tapia R."/>
            <person name="Han C."/>
            <person name="Goodwin L."/>
            <person name="Pitluck S."/>
            <person name="Liolios K."/>
            <person name="Pagani I."/>
            <person name="Ivanova N."/>
            <person name="Huntemann M."/>
            <person name="Mavromatis K."/>
            <person name="Mikhailova N."/>
            <person name="Pati A."/>
            <person name="Chen A."/>
            <person name="Palaniappan K."/>
            <person name="Land M."/>
            <person name="Hauser L."/>
            <person name="Brambilla E.M."/>
            <person name="Rohde M."/>
            <person name="Abt B."/>
            <person name="Spring S."/>
            <person name="Goker M."/>
            <person name="Bristow J."/>
            <person name="Eisen J.A."/>
            <person name="Markowitz V."/>
            <person name="Hugenholtz P."/>
            <person name="Kyrpides N.C."/>
            <person name="Klenk H.P."/>
            <person name="Woyke T."/>
        </authorList>
    </citation>
    <scope>NUCLEOTIDE SEQUENCE [LARGE SCALE GENOMIC DNA]</scope>
    <source>
        <strain evidence="12">DSM 4947 / MAS 10</strain>
    </source>
</reference>
<dbReference type="EMBL" id="CP002858">
    <property type="protein sequence ID" value="AEI14312.1"/>
    <property type="molecule type" value="Genomic_DNA"/>
</dbReference>
<feature type="region of interest" description="Disordered" evidence="10">
    <location>
        <begin position="52"/>
        <end position="126"/>
    </location>
</feature>
<sequence>MFGLGMTEVILILVLALIVVGPKKLPEVAKALGKGFAEFKKVMNDFKDAVNIDDIDESSSSSSRSKNKNSDISEVYKNKWQQDILEAEEENSDQKSINNDDEGEENGTTKKSEESDEDAKRESRET</sequence>
<comment type="function">
    <text evidence="8">Part of the twin-arginine translocation (Tat) system that transports large folded proteins containing a characteristic twin-arginine motif in their signal peptide across the thylakoid membrane. Involved in delta pH-dependent protein transport required for chloroplast development, especially thylakoid membrane formation. TATC and TATB mediate precursor recognition, whereas TATA facilitates translocation.</text>
</comment>
<dbReference type="NCBIfam" id="NF011430">
    <property type="entry name" value="PRK14861.1"/>
    <property type="match status" value="1"/>
</dbReference>
<keyword evidence="6 9" id="KW-0811">Translocation</keyword>
<dbReference type="GO" id="GO:0043953">
    <property type="term" value="P:protein transport by the Tat complex"/>
    <property type="evidence" value="ECO:0007669"/>
    <property type="project" value="UniProtKB-UniRule"/>
</dbReference>
<dbReference type="RefSeq" id="WP_013885817.1">
    <property type="nucleotide sequence ID" value="NC_015672.1"/>
</dbReference>
<comment type="function">
    <text evidence="9">Part of the twin-arginine translocation (Tat) system that transports large folded proteins containing a characteristic twin-arginine motif in their signal peptide across membranes. TatA could form the protein-conducting channel of the Tat system.</text>
</comment>
<dbReference type="InterPro" id="IPR003369">
    <property type="entry name" value="TatA/B/E"/>
</dbReference>
<gene>
    <name evidence="9" type="primary">tatA</name>
    <name evidence="11" type="ordered locus">Flexsi_0635</name>
</gene>
<dbReference type="GO" id="GO:0006886">
    <property type="term" value="P:intracellular protein transport"/>
    <property type="evidence" value="ECO:0007669"/>
    <property type="project" value="UniProtKB-ARBA"/>
</dbReference>
<dbReference type="Gene3D" id="1.20.5.3310">
    <property type="match status" value="1"/>
</dbReference>
<dbReference type="eggNOG" id="COG1826">
    <property type="taxonomic scope" value="Bacteria"/>
</dbReference>
<reference evidence="12" key="2">
    <citation type="submission" date="2011-06" db="EMBL/GenBank/DDBJ databases">
        <title>The complete genome of Flexistipes sinusarabici DSM 4947.</title>
        <authorList>
            <person name="Lucas S."/>
            <person name="Han J."/>
            <person name="Lapidus A."/>
            <person name="Bruce D."/>
            <person name="Goodwin L."/>
            <person name="Pitluck S."/>
            <person name="Peters L."/>
            <person name="Kyrpides N."/>
            <person name="Mavromatis K."/>
            <person name="Ivanova N."/>
            <person name="Mikhailova N."/>
            <person name="Chertkov O."/>
            <person name="Detter J.C."/>
            <person name="Tapia R."/>
            <person name="Han C."/>
            <person name="Land M."/>
            <person name="Hauser L."/>
            <person name="Markowitz V."/>
            <person name="Cheng J.-F."/>
            <person name="Hugenholtz P."/>
            <person name="Woyke T."/>
            <person name="Wu D."/>
            <person name="Spring S."/>
            <person name="Schroeder M."/>
            <person name="Brambilla E."/>
            <person name="Klenk H.-P."/>
            <person name="Eisen J.A."/>
        </authorList>
    </citation>
    <scope>NUCLEOTIDE SEQUENCE [LARGE SCALE GENOMIC DNA]</scope>
    <source>
        <strain evidence="12">DSM 4947 / MAS 10</strain>
    </source>
</reference>
<evidence type="ECO:0000313" key="11">
    <source>
        <dbReference type="EMBL" id="AEI14312.1"/>
    </source>
</evidence>
<keyword evidence="9" id="KW-0997">Cell inner membrane</keyword>
<dbReference type="GO" id="GO:0033281">
    <property type="term" value="C:TAT protein transport complex"/>
    <property type="evidence" value="ECO:0007669"/>
    <property type="project" value="UniProtKB-UniRule"/>
</dbReference>
<dbReference type="OrthoDB" id="9810561at2"/>
<protein>
    <recommendedName>
        <fullName evidence="9">Sec-independent protein translocase protein TatA</fullName>
    </recommendedName>
</protein>
<evidence type="ECO:0000256" key="7">
    <source>
        <dbReference type="ARBA" id="ARBA00023136"/>
    </source>
</evidence>
<dbReference type="Pfam" id="PF02416">
    <property type="entry name" value="TatA_B_E"/>
    <property type="match status" value="1"/>
</dbReference>
<dbReference type="KEGG" id="fsi:Flexsi_0635"/>
<keyword evidence="2 9" id="KW-0813">Transport</keyword>
<organism evidence="11 12">
    <name type="scientific">Flexistipes sinusarabici (strain ATCC 49648 / DSM 4947 / MAS 10)</name>
    <dbReference type="NCBI Taxonomy" id="717231"/>
    <lineage>
        <taxon>Bacteria</taxon>
        <taxon>Pseudomonadati</taxon>
        <taxon>Deferribacterota</taxon>
        <taxon>Deferribacteres</taxon>
        <taxon>Deferribacterales</taxon>
        <taxon>Flexistipitaceae</taxon>
        <taxon>Flexistipes</taxon>
    </lineage>
</organism>
<evidence type="ECO:0000256" key="3">
    <source>
        <dbReference type="ARBA" id="ARBA00022692"/>
    </source>
</evidence>
<dbReference type="AlphaFoldDB" id="F8E3N9"/>
<keyword evidence="5 9" id="KW-1133">Transmembrane helix</keyword>
<evidence type="ECO:0000256" key="1">
    <source>
        <dbReference type="ARBA" id="ARBA00004167"/>
    </source>
</evidence>
<evidence type="ECO:0000313" key="12">
    <source>
        <dbReference type="Proteomes" id="UP000006621"/>
    </source>
</evidence>
<feature type="compositionally biased region" description="Basic and acidic residues" evidence="10">
    <location>
        <begin position="68"/>
        <end position="77"/>
    </location>
</feature>
<evidence type="ECO:0000256" key="4">
    <source>
        <dbReference type="ARBA" id="ARBA00022927"/>
    </source>
</evidence>
<comment type="subcellular location">
    <subcellularLocation>
        <location evidence="9">Cell inner membrane</location>
        <topology evidence="9">Single-pass membrane protein</topology>
    </subcellularLocation>
    <subcellularLocation>
        <location evidence="1">Membrane</location>
        <topology evidence="1">Single-pass membrane protein</topology>
    </subcellularLocation>
</comment>
<accession>F8E3N9</accession>
<evidence type="ECO:0000256" key="5">
    <source>
        <dbReference type="ARBA" id="ARBA00022989"/>
    </source>
</evidence>
<keyword evidence="3 9" id="KW-0812">Transmembrane</keyword>
<keyword evidence="9" id="KW-1003">Cell membrane</keyword>
<dbReference type="PRINTS" id="PR01506">
    <property type="entry name" value="TATBPROTEIN"/>
</dbReference>
<dbReference type="HOGENOM" id="CLU_086034_1_5_0"/>